<dbReference type="EMBL" id="SKCS01000327">
    <property type="protein sequence ID" value="TNN10995.1"/>
    <property type="molecule type" value="Genomic_DNA"/>
</dbReference>
<dbReference type="PANTHER" id="PTHR46708">
    <property type="entry name" value="TENASCIN"/>
    <property type="match status" value="1"/>
</dbReference>
<evidence type="ECO:0000256" key="1">
    <source>
        <dbReference type="ARBA" id="ARBA00022737"/>
    </source>
</evidence>
<dbReference type="OrthoDB" id="6268132at2759"/>
<feature type="domain" description="Fibronectin type-III" evidence="3">
    <location>
        <begin position="178"/>
        <end position="271"/>
    </location>
</feature>
<protein>
    <submittedName>
        <fullName evidence="4">Tyrosine-protein phosphatase Lar</fullName>
    </submittedName>
</protein>
<name>A0A4Z2D3C1_SCHJA</name>
<gene>
    <name evidence="4" type="ORF">EWB00_004938</name>
</gene>
<proteinExistence type="predicted"/>
<dbReference type="InterPro" id="IPR003961">
    <property type="entry name" value="FN3_dom"/>
</dbReference>
<dbReference type="SMART" id="SM00060">
    <property type="entry name" value="FN3"/>
    <property type="match status" value="4"/>
</dbReference>
<dbReference type="PROSITE" id="PS50853">
    <property type="entry name" value="FN3"/>
    <property type="match status" value="2"/>
</dbReference>
<dbReference type="Proteomes" id="UP000311919">
    <property type="component" value="Unassembled WGS sequence"/>
</dbReference>
<accession>A0A4Z2D3C1</accession>
<evidence type="ECO:0000259" key="3">
    <source>
        <dbReference type="PROSITE" id="PS50853"/>
    </source>
</evidence>
<dbReference type="AlphaFoldDB" id="A0A4Z2D3C1"/>
<comment type="caution">
    <text evidence="4">The sequence shown here is derived from an EMBL/GenBank/DDBJ whole genome shotgun (WGS) entry which is preliminary data.</text>
</comment>
<organism evidence="4 5">
    <name type="scientific">Schistosoma japonicum</name>
    <name type="common">Blood fluke</name>
    <dbReference type="NCBI Taxonomy" id="6182"/>
    <lineage>
        <taxon>Eukaryota</taxon>
        <taxon>Metazoa</taxon>
        <taxon>Spiralia</taxon>
        <taxon>Lophotrochozoa</taxon>
        <taxon>Platyhelminthes</taxon>
        <taxon>Trematoda</taxon>
        <taxon>Digenea</taxon>
        <taxon>Strigeidida</taxon>
        <taxon>Schistosomatoidea</taxon>
        <taxon>Schistosomatidae</taxon>
        <taxon>Schistosoma</taxon>
    </lineage>
</organism>
<dbReference type="CDD" id="cd00063">
    <property type="entry name" value="FN3"/>
    <property type="match status" value="2"/>
</dbReference>
<evidence type="ECO:0000313" key="4">
    <source>
        <dbReference type="EMBL" id="TNN10995.1"/>
    </source>
</evidence>
<dbReference type="PANTHER" id="PTHR46708:SF2">
    <property type="entry name" value="FIBRONECTIN TYPE-III DOMAIN-CONTAINING PROTEIN"/>
    <property type="match status" value="1"/>
</dbReference>
<dbReference type="SUPFAM" id="SSF49265">
    <property type="entry name" value="Fibronectin type III"/>
    <property type="match status" value="3"/>
</dbReference>
<keyword evidence="1" id="KW-0677">Repeat</keyword>
<evidence type="ECO:0000256" key="2">
    <source>
        <dbReference type="SAM" id="SignalP"/>
    </source>
</evidence>
<reference evidence="4 5" key="1">
    <citation type="submission" date="2019-03" db="EMBL/GenBank/DDBJ databases">
        <title>An improved genome assembly of the fluke Schistosoma japonicum.</title>
        <authorList>
            <person name="Hu W."/>
            <person name="Luo F."/>
            <person name="Yin M."/>
            <person name="Mo X."/>
            <person name="Sun C."/>
            <person name="Wu Q."/>
            <person name="Zhu B."/>
            <person name="Xiang M."/>
            <person name="Wang J."/>
            <person name="Wang Y."/>
            <person name="Zhang T."/>
            <person name="Xu B."/>
            <person name="Zheng H."/>
            <person name="Feng Z."/>
        </authorList>
    </citation>
    <scope>NUCLEOTIDE SEQUENCE [LARGE SCALE GENOMIC DNA]</scope>
    <source>
        <strain evidence="4">HuSjv2</strain>
        <tissue evidence="4">Worms</tissue>
    </source>
</reference>
<dbReference type="Pfam" id="PF00041">
    <property type="entry name" value="fn3"/>
    <property type="match status" value="2"/>
</dbReference>
<sequence>MNILQTTYLLLLSLLLFNVNTQNQSFNHYVNDVNTHEISSIGPPRELSLEITCDLLRPCIKASWLPPVNYQLDPIQQQNIKYNQHALTAYRLRYRIMHPIELTHVNVYHRKLNTTEFNNKLLSKIIEKNITDLQYTTNPGEHLFGVIYEVSVAAITKNGYGQETTGRIATPEAAPSDAPSNFRVVGGDQTSVQLAWDPPRLLYRNGIITKYQVRCYVVGAEENHDELKTLTEQTLKLTNLPAATHACLVRAWTKAGPGPWSDRIQFIINQKVPLPPINIHVYWKTQYVLTVKWTLPDDDTNLAYLIVHYATQTKPNVWHKYFVKDFKTTQDLNNLDPNEEYLIRLSSVDVNGNEGESSDIVSIHSYKHSLLTTTTNNNNDRKHTNFIYLDIPDQPEKFTVQNFQCIKKTMNTILIEWLPPIHLANLLEYKLHISGRSEFITSSGVLKSVHLGDIQLHQSVDQQIDNNQLQMLNWQLTDMIDSLSQLDNHQHHQRQQLTHKMQIPNLKPNSQYKITIRPIYRALITEGNIGTKEGIPVTILCHTEWSAPEYIRPPELLAIYSGPPDPYGPTSIIEVKLYRVSEENGPLHNYYVIVSPELEYHHIESKHYQ</sequence>
<feature type="domain" description="Fibronectin type-III" evidence="3">
    <location>
        <begin position="275"/>
        <end position="368"/>
    </location>
</feature>
<dbReference type="STRING" id="6182.A0A4Z2D3C1"/>
<feature type="signal peptide" evidence="2">
    <location>
        <begin position="1"/>
        <end position="21"/>
    </location>
</feature>
<dbReference type="InterPro" id="IPR036116">
    <property type="entry name" value="FN3_sf"/>
</dbReference>
<evidence type="ECO:0000313" key="5">
    <source>
        <dbReference type="Proteomes" id="UP000311919"/>
    </source>
</evidence>
<dbReference type="Gene3D" id="2.60.40.10">
    <property type="entry name" value="Immunoglobulins"/>
    <property type="match status" value="2"/>
</dbReference>
<dbReference type="InterPro" id="IPR013783">
    <property type="entry name" value="Ig-like_fold"/>
</dbReference>
<dbReference type="InterPro" id="IPR050991">
    <property type="entry name" value="ECM_Regulatory_Proteins"/>
</dbReference>
<keyword evidence="5" id="KW-1185">Reference proteome</keyword>
<keyword evidence="2" id="KW-0732">Signal</keyword>
<feature type="chain" id="PRO_5021408700" evidence="2">
    <location>
        <begin position="22"/>
        <end position="609"/>
    </location>
</feature>